<organism evidence="5 6">
    <name type="scientific">Cryptosporangium arvum DSM 44712</name>
    <dbReference type="NCBI Taxonomy" id="927661"/>
    <lineage>
        <taxon>Bacteria</taxon>
        <taxon>Bacillati</taxon>
        <taxon>Actinomycetota</taxon>
        <taxon>Actinomycetes</taxon>
        <taxon>Cryptosporangiales</taxon>
        <taxon>Cryptosporangiaceae</taxon>
        <taxon>Cryptosporangium</taxon>
    </lineage>
</organism>
<dbReference type="CDD" id="cd06170">
    <property type="entry name" value="LuxR_C_like"/>
    <property type="match status" value="1"/>
</dbReference>
<dbReference type="Proteomes" id="UP000021053">
    <property type="component" value="Unassembled WGS sequence"/>
</dbReference>
<feature type="region of interest" description="Disordered" evidence="3">
    <location>
        <begin position="899"/>
        <end position="918"/>
    </location>
</feature>
<evidence type="ECO:0000313" key="5">
    <source>
        <dbReference type="EMBL" id="EXG82111.1"/>
    </source>
</evidence>
<dbReference type="AlphaFoldDB" id="A0A011AJB4"/>
<evidence type="ECO:0000259" key="4">
    <source>
        <dbReference type="PROSITE" id="PS50043"/>
    </source>
</evidence>
<keyword evidence="1" id="KW-0547">Nucleotide-binding</keyword>
<feature type="domain" description="HTH luxR-type" evidence="4">
    <location>
        <begin position="838"/>
        <end position="903"/>
    </location>
</feature>
<dbReference type="Pfam" id="PF13191">
    <property type="entry name" value="AAA_16"/>
    <property type="match status" value="1"/>
</dbReference>
<keyword evidence="6" id="KW-1185">Reference proteome</keyword>
<dbReference type="PRINTS" id="PR00038">
    <property type="entry name" value="HTHLUXR"/>
</dbReference>
<dbReference type="GO" id="GO:0006355">
    <property type="term" value="P:regulation of DNA-templated transcription"/>
    <property type="evidence" value="ECO:0007669"/>
    <property type="project" value="InterPro"/>
</dbReference>
<dbReference type="HOGENOM" id="CLU_006850_4_1_11"/>
<dbReference type="GO" id="GO:0005737">
    <property type="term" value="C:cytoplasm"/>
    <property type="evidence" value="ECO:0007669"/>
    <property type="project" value="TreeGrafter"/>
</dbReference>
<dbReference type="GO" id="GO:0004016">
    <property type="term" value="F:adenylate cyclase activity"/>
    <property type="evidence" value="ECO:0007669"/>
    <property type="project" value="TreeGrafter"/>
</dbReference>
<dbReference type="InterPro" id="IPR027417">
    <property type="entry name" value="P-loop_NTPase"/>
</dbReference>
<accession>A0A011AJB4</accession>
<dbReference type="InterPro" id="IPR000792">
    <property type="entry name" value="Tscrpt_reg_LuxR_C"/>
</dbReference>
<dbReference type="PATRIC" id="fig|927661.3.peg.3209"/>
<evidence type="ECO:0000256" key="2">
    <source>
        <dbReference type="ARBA" id="ARBA00022840"/>
    </source>
</evidence>
<keyword evidence="2" id="KW-0067">ATP-binding</keyword>
<reference evidence="5 6" key="1">
    <citation type="submission" date="2013-07" db="EMBL/GenBank/DDBJ databases">
        <authorList>
            <consortium name="DOE Joint Genome Institute"/>
            <person name="Eisen J."/>
            <person name="Huntemann M."/>
            <person name="Han J."/>
            <person name="Chen A."/>
            <person name="Kyrpides N."/>
            <person name="Mavromatis K."/>
            <person name="Markowitz V."/>
            <person name="Palaniappan K."/>
            <person name="Ivanova N."/>
            <person name="Schaumberg A."/>
            <person name="Pati A."/>
            <person name="Liolios K."/>
            <person name="Nordberg H.P."/>
            <person name="Cantor M.N."/>
            <person name="Hua S.X."/>
            <person name="Woyke T."/>
        </authorList>
    </citation>
    <scope>NUCLEOTIDE SEQUENCE [LARGE SCALE GENOMIC DNA]</scope>
    <source>
        <strain evidence="5 6">DSM 44712</strain>
    </source>
</reference>
<protein>
    <submittedName>
        <fullName evidence="5">ATP-dependent transcriptional regulator</fullName>
    </submittedName>
</protein>
<sequence length="918" mass="97621">MHDELVGREAELAVIDEVLNRTRPGLFFRGESGIGKTALLRESTHRAGQQGYTVLWCRGVQHEQALRYSGLHQALHPLLSGTPELPPSERQAMETLFGISDGPSPCHSLVRRAALGLLVRAASRTPVLLVLDDFDALDPDSVDVVEHVLEHRGEAPLVVLAAAGTGTAGPLGVARWDLAGLSDAAASALVEAVAPRLAAVDRDVVRDLAQGNPLALAEWSRNLMDHNVPLGTCRYDLIDFPVRLTQAFGVSRHKFPRRTSRLLLLVAAFDGDIADLPGEEGELWRAAAVLGLTRSDLCPAEQAGVVTVERGEVLFCHPLTRAVHYGTASPAARVEVHRAFADTLTPDSDRVVWHRAAATEGRDDLLAARLHAIGEKARRSGTVARAATAYEWAARLSTASDAAAYRLGLAADAALRSGHRRLGAQLISEARSLADGPAAVPDLILPEYYARLMNDVPGLSADDLLDGLPELPSTHRGLATMIAAMDVYNSGDPGGKAERIEGATLRLGSAADDPLRVITLSVVAPQRHARELIPIVRRLSGPAAELESTYLMVGMGGAAEALRLIPEAERCYRAAVAASVTDSSLLERCMSMVRHASLLTLTGAFAEALAEAEDVHRLAVRLDLTEVAASSAATAARVYAWQGNVPAAAEALTRSTRLAHLAHPHPATLTEVASARAAVALVQGRPADAVHALLGVAEHRIWAGATIGDLAEAASKLDRGFAVVDTVKSVAEDADVFASDLLRHLTLRARALGGESALFDAALAVPGEERFPVEWARTRLAYGEWLRRGRHKIRARSHLAAAMAVFARVEAVPWRDRAAAEMRAAGGAVESSGMDSDGHPGRVVLTPQERQVARLAGGGLSNRDIAGRLALSPRTVGTHLSNAYAKLGIRGRAELAALVRDRPEPETTGVAAQTRSSR</sequence>
<dbReference type="PROSITE" id="PS50043">
    <property type="entry name" value="HTH_LUXR_2"/>
    <property type="match status" value="1"/>
</dbReference>
<dbReference type="PANTHER" id="PTHR16305:SF35">
    <property type="entry name" value="TRANSCRIPTIONAL ACTIVATOR DOMAIN"/>
    <property type="match status" value="1"/>
</dbReference>
<dbReference type="InterPro" id="IPR036388">
    <property type="entry name" value="WH-like_DNA-bd_sf"/>
</dbReference>
<dbReference type="Gene3D" id="1.10.10.10">
    <property type="entry name" value="Winged helix-like DNA-binding domain superfamily/Winged helix DNA-binding domain"/>
    <property type="match status" value="1"/>
</dbReference>
<evidence type="ECO:0000256" key="1">
    <source>
        <dbReference type="ARBA" id="ARBA00022741"/>
    </source>
</evidence>
<dbReference type="EMBL" id="JFBT01000001">
    <property type="protein sequence ID" value="EXG82111.1"/>
    <property type="molecule type" value="Genomic_DNA"/>
</dbReference>
<dbReference type="SUPFAM" id="SSF52540">
    <property type="entry name" value="P-loop containing nucleoside triphosphate hydrolases"/>
    <property type="match status" value="1"/>
</dbReference>
<dbReference type="Gene3D" id="3.40.50.300">
    <property type="entry name" value="P-loop containing nucleotide triphosphate hydrolases"/>
    <property type="match status" value="1"/>
</dbReference>
<dbReference type="InterPro" id="IPR041664">
    <property type="entry name" value="AAA_16"/>
</dbReference>
<dbReference type="GO" id="GO:0003677">
    <property type="term" value="F:DNA binding"/>
    <property type="evidence" value="ECO:0007669"/>
    <property type="project" value="InterPro"/>
</dbReference>
<dbReference type="SUPFAM" id="SSF46894">
    <property type="entry name" value="C-terminal effector domain of the bipartite response regulators"/>
    <property type="match status" value="1"/>
</dbReference>
<name>A0A011AJB4_9ACTN</name>
<dbReference type="Pfam" id="PF00196">
    <property type="entry name" value="GerE"/>
    <property type="match status" value="1"/>
</dbReference>
<evidence type="ECO:0000256" key="3">
    <source>
        <dbReference type="SAM" id="MobiDB-lite"/>
    </source>
</evidence>
<dbReference type="SMART" id="SM00421">
    <property type="entry name" value="HTH_LUXR"/>
    <property type="match status" value="1"/>
</dbReference>
<proteinExistence type="predicted"/>
<comment type="caution">
    <text evidence="5">The sequence shown here is derived from an EMBL/GenBank/DDBJ whole genome shotgun (WGS) entry which is preliminary data.</text>
</comment>
<evidence type="ECO:0000313" key="6">
    <source>
        <dbReference type="Proteomes" id="UP000021053"/>
    </source>
</evidence>
<dbReference type="GO" id="GO:0005524">
    <property type="term" value="F:ATP binding"/>
    <property type="evidence" value="ECO:0007669"/>
    <property type="project" value="UniProtKB-KW"/>
</dbReference>
<dbReference type="PANTHER" id="PTHR16305">
    <property type="entry name" value="TESTICULAR SOLUBLE ADENYLYL CYCLASE"/>
    <property type="match status" value="1"/>
</dbReference>
<dbReference type="PROSITE" id="PS00622">
    <property type="entry name" value="HTH_LUXR_1"/>
    <property type="match status" value="1"/>
</dbReference>
<dbReference type="InterPro" id="IPR016032">
    <property type="entry name" value="Sig_transdc_resp-reg_C-effctor"/>
</dbReference>
<gene>
    <name evidence="5" type="ORF">CryarDRAFT_3252</name>
</gene>